<organism evidence="10 11">
    <name type="scientific">Ramularia collo-cygni</name>
    <dbReference type="NCBI Taxonomy" id="112498"/>
    <lineage>
        <taxon>Eukaryota</taxon>
        <taxon>Fungi</taxon>
        <taxon>Dikarya</taxon>
        <taxon>Ascomycota</taxon>
        <taxon>Pezizomycotina</taxon>
        <taxon>Dothideomycetes</taxon>
        <taxon>Dothideomycetidae</taxon>
        <taxon>Mycosphaerellales</taxon>
        <taxon>Mycosphaerellaceae</taxon>
        <taxon>Ramularia</taxon>
    </lineage>
</organism>
<gene>
    <name evidence="10" type="ORF">RCC_01157</name>
</gene>
<keyword evidence="3" id="KW-0963">Cytoplasm</keyword>
<evidence type="ECO:0000256" key="9">
    <source>
        <dbReference type="SAM" id="MobiDB-lite"/>
    </source>
</evidence>
<dbReference type="Pfam" id="PF01791">
    <property type="entry name" value="DeoC"/>
    <property type="match status" value="1"/>
</dbReference>
<dbReference type="PANTHER" id="PTHR10889:SF1">
    <property type="entry name" value="DEOXYRIBOSE-PHOSPHATE ALDOLASE"/>
    <property type="match status" value="1"/>
</dbReference>
<sequence>MAAPSFDSSWSTLISTFTSNLTVDTNKSYSHPALEGNSAALNKTVDHTLLKLDATEAQFEQLYAEAAEFDFATVCVRPPHVASAVKALEGTAVGVASVVGFHEGTYSTEHKLAEAKESIDAGASELDVVLNFPQLIAGEYAAVCTELQTIRSTTRGTTLKLILETSQLNREQIIAACVIAGYAGFDFVKTSTGFNGAGASEENVRLMKACCEQLHAQGVGEKLMKVKASGGVRTLNDAKIMLGAGAERLGTSGGVTIAKEGKEGKSSAGGSSSADY</sequence>
<keyword evidence="5 8" id="KW-0704">Schiff base</keyword>
<feature type="region of interest" description="Disordered" evidence="9">
    <location>
        <begin position="255"/>
        <end position="276"/>
    </location>
</feature>
<dbReference type="GO" id="GO:0009264">
    <property type="term" value="P:deoxyribonucleotide catabolic process"/>
    <property type="evidence" value="ECO:0007669"/>
    <property type="project" value="InterPro"/>
</dbReference>
<dbReference type="InterPro" id="IPR002915">
    <property type="entry name" value="DeoC/FbaB/LacD_aldolase"/>
</dbReference>
<dbReference type="EC" id="4.1.2.4" evidence="2"/>
<dbReference type="AlphaFoldDB" id="A0A2D3V4T6"/>
<evidence type="ECO:0000256" key="2">
    <source>
        <dbReference type="ARBA" id="ARBA00012515"/>
    </source>
</evidence>
<dbReference type="Gene3D" id="3.20.20.70">
    <property type="entry name" value="Aldolase class I"/>
    <property type="match status" value="1"/>
</dbReference>
<dbReference type="STRING" id="112498.A0A2D3V4T6"/>
<feature type="active site" description="Proton donor/acceptor" evidence="8">
    <location>
        <position position="227"/>
    </location>
</feature>
<comment type="similarity">
    <text evidence="1">Belongs to the DeoC/FbaB aldolase family. DeoC type 1 subfamily.</text>
</comment>
<dbReference type="SMART" id="SM01133">
    <property type="entry name" value="DeoC"/>
    <property type="match status" value="1"/>
</dbReference>
<dbReference type="GO" id="GO:0016052">
    <property type="term" value="P:carbohydrate catabolic process"/>
    <property type="evidence" value="ECO:0007669"/>
    <property type="project" value="TreeGrafter"/>
</dbReference>
<feature type="active site" description="Schiff-base intermediate with acetaldehyde" evidence="8">
    <location>
        <position position="189"/>
    </location>
</feature>
<evidence type="ECO:0000256" key="7">
    <source>
        <dbReference type="ARBA" id="ARBA00048791"/>
    </source>
</evidence>
<evidence type="ECO:0000256" key="8">
    <source>
        <dbReference type="PIRSR" id="PIRSR001357-50"/>
    </source>
</evidence>
<accession>A0A2D3V4T6</accession>
<feature type="compositionally biased region" description="Low complexity" evidence="9">
    <location>
        <begin position="266"/>
        <end position="276"/>
    </location>
</feature>
<dbReference type="PIRSF" id="PIRSF001357">
    <property type="entry name" value="DeoC"/>
    <property type="match status" value="1"/>
</dbReference>
<comment type="catalytic activity">
    <reaction evidence="7">
        <text>2-deoxy-D-ribose 5-phosphate = D-glyceraldehyde 3-phosphate + acetaldehyde</text>
        <dbReference type="Rhea" id="RHEA:12821"/>
        <dbReference type="ChEBI" id="CHEBI:15343"/>
        <dbReference type="ChEBI" id="CHEBI:59776"/>
        <dbReference type="ChEBI" id="CHEBI:62877"/>
        <dbReference type="EC" id="4.1.2.4"/>
    </reaction>
</comment>
<dbReference type="HAMAP" id="MF_00114">
    <property type="entry name" value="DeoC_type1"/>
    <property type="match status" value="1"/>
</dbReference>
<dbReference type="GO" id="GO:0004139">
    <property type="term" value="F:deoxyribose-phosphate aldolase activity"/>
    <property type="evidence" value="ECO:0007669"/>
    <property type="project" value="UniProtKB-EC"/>
</dbReference>
<evidence type="ECO:0000256" key="4">
    <source>
        <dbReference type="ARBA" id="ARBA00023239"/>
    </source>
</evidence>
<dbReference type="PANTHER" id="PTHR10889">
    <property type="entry name" value="DEOXYRIBOSE-PHOSPHATE ALDOLASE"/>
    <property type="match status" value="1"/>
</dbReference>
<evidence type="ECO:0000256" key="6">
    <source>
        <dbReference type="ARBA" id="ARBA00032755"/>
    </source>
</evidence>
<dbReference type="InterPro" id="IPR011343">
    <property type="entry name" value="DeoC"/>
</dbReference>
<dbReference type="GeneID" id="35596455"/>
<dbReference type="Proteomes" id="UP000225277">
    <property type="component" value="Unassembled WGS sequence"/>
</dbReference>
<dbReference type="EMBL" id="FJUY01000001">
    <property type="protein sequence ID" value="CZT15293.1"/>
    <property type="molecule type" value="Genomic_DNA"/>
</dbReference>
<evidence type="ECO:0000256" key="1">
    <source>
        <dbReference type="ARBA" id="ARBA00010936"/>
    </source>
</evidence>
<dbReference type="RefSeq" id="XP_023622190.1">
    <property type="nucleotide sequence ID" value="XM_023766422.1"/>
</dbReference>
<keyword evidence="4" id="KW-0456">Lyase</keyword>
<dbReference type="SUPFAM" id="SSF51569">
    <property type="entry name" value="Aldolase"/>
    <property type="match status" value="1"/>
</dbReference>
<dbReference type="InterPro" id="IPR028581">
    <property type="entry name" value="DeoC_typeI"/>
</dbReference>
<dbReference type="CDD" id="cd00959">
    <property type="entry name" value="DeoC"/>
    <property type="match status" value="1"/>
</dbReference>
<evidence type="ECO:0000256" key="5">
    <source>
        <dbReference type="ARBA" id="ARBA00023270"/>
    </source>
</evidence>
<keyword evidence="11" id="KW-1185">Reference proteome</keyword>
<reference evidence="10 11" key="1">
    <citation type="submission" date="2016-03" db="EMBL/GenBank/DDBJ databases">
        <authorList>
            <person name="Ploux O."/>
        </authorList>
    </citation>
    <scope>NUCLEOTIDE SEQUENCE [LARGE SCALE GENOMIC DNA]</scope>
    <source>
        <strain evidence="10 11">URUG2</strain>
    </source>
</reference>
<evidence type="ECO:0000313" key="10">
    <source>
        <dbReference type="EMBL" id="CZT15293.1"/>
    </source>
</evidence>
<proteinExistence type="inferred from homology"/>
<evidence type="ECO:0000256" key="3">
    <source>
        <dbReference type="ARBA" id="ARBA00022490"/>
    </source>
</evidence>
<evidence type="ECO:0000313" key="11">
    <source>
        <dbReference type="Proteomes" id="UP000225277"/>
    </source>
</evidence>
<name>A0A2D3V4T6_9PEZI</name>
<dbReference type="OrthoDB" id="70823at2759"/>
<dbReference type="NCBIfam" id="TIGR00126">
    <property type="entry name" value="deoC"/>
    <property type="match status" value="1"/>
</dbReference>
<dbReference type="GO" id="GO:0005737">
    <property type="term" value="C:cytoplasm"/>
    <property type="evidence" value="ECO:0007669"/>
    <property type="project" value="InterPro"/>
</dbReference>
<dbReference type="UniPathway" id="UPA00002">
    <property type="reaction ID" value="UER00468"/>
</dbReference>
<dbReference type="FunFam" id="3.20.20.70:FF:000044">
    <property type="entry name" value="Deoxyribose-phosphate aldolase"/>
    <property type="match status" value="1"/>
</dbReference>
<protein>
    <recommendedName>
        <fullName evidence="2">deoxyribose-phosphate aldolase</fullName>
        <ecNumber evidence="2">4.1.2.4</ecNumber>
    </recommendedName>
    <alternativeName>
        <fullName evidence="6">2-deoxy-D-ribose 5-phosphate aldolase</fullName>
    </alternativeName>
</protein>
<dbReference type="GO" id="GO:0046386">
    <property type="term" value="P:deoxyribose phosphate catabolic process"/>
    <property type="evidence" value="ECO:0007669"/>
    <property type="project" value="UniProtKB-UniPathway"/>
</dbReference>
<dbReference type="InterPro" id="IPR013785">
    <property type="entry name" value="Aldolase_TIM"/>
</dbReference>